<feature type="transmembrane region" description="Helical" evidence="1">
    <location>
        <begin position="12"/>
        <end position="32"/>
    </location>
</feature>
<keyword evidence="1" id="KW-1133">Transmembrane helix</keyword>
<dbReference type="PATRIC" id="fig|1365250.3.peg.2546"/>
<gene>
    <name evidence="2" type="ORF">N475_01615</name>
</gene>
<accession>A0A166WIY5</accession>
<proteinExistence type="predicted"/>
<comment type="caution">
    <text evidence="2">The sequence shown here is derived from an EMBL/GenBank/DDBJ whole genome shotgun (WGS) entry which is preliminary data.</text>
</comment>
<evidence type="ECO:0000313" key="3">
    <source>
        <dbReference type="Proteomes" id="UP000076643"/>
    </source>
</evidence>
<dbReference type="GeneID" id="57363229"/>
<evidence type="ECO:0000256" key="1">
    <source>
        <dbReference type="SAM" id="Phobius"/>
    </source>
</evidence>
<dbReference type="AlphaFoldDB" id="A0A166WIY5"/>
<organism evidence="2 3">
    <name type="scientific">Pseudoalteromonas luteoviolacea DSM 6061</name>
    <dbReference type="NCBI Taxonomy" id="1365250"/>
    <lineage>
        <taxon>Bacteria</taxon>
        <taxon>Pseudomonadati</taxon>
        <taxon>Pseudomonadota</taxon>
        <taxon>Gammaproteobacteria</taxon>
        <taxon>Alteromonadales</taxon>
        <taxon>Pseudoalteromonadaceae</taxon>
        <taxon>Pseudoalteromonas</taxon>
    </lineage>
</organism>
<protein>
    <submittedName>
        <fullName evidence="2">Uncharacterized protein</fullName>
    </submittedName>
</protein>
<name>A0A166WIY5_9GAMM</name>
<evidence type="ECO:0000313" key="2">
    <source>
        <dbReference type="EMBL" id="KZN37536.1"/>
    </source>
</evidence>
<keyword evidence="1" id="KW-0472">Membrane</keyword>
<dbReference type="EMBL" id="AUYB01000103">
    <property type="protein sequence ID" value="KZN37536.1"/>
    <property type="molecule type" value="Genomic_DNA"/>
</dbReference>
<dbReference type="RefSeq" id="WP_063359562.1">
    <property type="nucleotide sequence ID" value="NZ_AQHB01000028.1"/>
</dbReference>
<reference evidence="2 3" key="1">
    <citation type="submission" date="2013-07" db="EMBL/GenBank/DDBJ databases">
        <title>Comparative Genomic and Metabolomic Analysis of Twelve Strains of Pseudoalteromonas luteoviolacea.</title>
        <authorList>
            <person name="Vynne N.G."/>
            <person name="Mansson M."/>
            <person name="Gram L."/>
        </authorList>
    </citation>
    <scope>NUCLEOTIDE SEQUENCE [LARGE SCALE GENOMIC DNA]</scope>
    <source>
        <strain evidence="2 3">DSM 6061</strain>
    </source>
</reference>
<keyword evidence="3" id="KW-1185">Reference proteome</keyword>
<dbReference type="Proteomes" id="UP000076643">
    <property type="component" value="Unassembled WGS sequence"/>
</dbReference>
<keyword evidence="1" id="KW-0812">Transmembrane</keyword>
<sequence>MKILSTTKHTKLAAQLMLIVVVMVMFIVQPVAKAAMVCSHTVSSTHASMDMHSESVGHQQTMLHNEHMQMTGAMECCETECTCPTTMCAPFSLFSSPVGELYSYRPLTDKPFSRLTGVPQGIISFVYKPPILV</sequence>